<reference evidence="2 3" key="1">
    <citation type="journal article" date="2023" name="Plants (Basel)">
        <title>Bridging the Gap: Combining Genomics and Transcriptomics Approaches to Understand Stylosanthes scabra, an Orphan Legume from the Brazilian Caatinga.</title>
        <authorList>
            <person name="Ferreira-Neto J.R.C."/>
            <person name="da Silva M.D."/>
            <person name="Binneck E."/>
            <person name="de Melo N.F."/>
            <person name="da Silva R.H."/>
            <person name="de Melo A.L.T.M."/>
            <person name="Pandolfi V."/>
            <person name="Bustamante F.O."/>
            <person name="Brasileiro-Vidal A.C."/>
            <person name="Benko-Iseppon A.M."/>
        </authorList>
    </citation>
    <scope>NUCLEOTIDE SEQUENCE [LARGE SCALE GENOMIC DNA]</scope>
    <source>
        <tissue evidence="2">Leaves</tissue>
    </source>
</reference>
<gene>
    <name evidence="2" type="ORF">PIB30_048014</name>
</gene>
<evidence type="ECO:0000256" key="1">
    <source>
        <dbReference type="SAM" id="MobiDB-lite"/>
    </source>
</evidence>
<feature type="region of interest" description="Disordered" evidence="1">
    <location>
        <begin position="60"/>
        <end position="104"/>
    </location>
</feature>
<keyword evidence="3" id="KW-1185">Reference proteome</keyword>
<sequence>MGSFRANKERRSGLAGPLSAVPSSDHLELEEELFSGDKHRTLAPTELLALVTTLRNEIQQLRNNQNGNRGGGGGGGSGGDDGEDNMDTDDDHRDDGSDNDETQV</sequence>
<dbReference type="EMBL" id="JASCZI010181554">
    <property type="protein sequence ID" value="MED6184501.1"/>
    <property type="molecule type" value="Genomic_DNA"/>
</dbReference>
<feature type="compositionally biased region" description="Acidic residues" evidence="1">
    <location>
        <begin position="80"/>
        <end position="89"/>
    </location>
</feature>
<feature type="compositionally biased region" description="Basic and acidic residues" evidence="1">
    <location>
        <begin position="1"/>
        <end position="12"/>
    </location>
</feature>
<name>A0ABU6WF03_9FABA</name>
<evidence type="ECO:0000313" key="3">
    <source>
        <dbReference type="Proteomes" id="UP001341840"/>
    </source>
</evidence>
<protein>
    <submittedName>
        <fullName evidence="2">Uncharacterized protein</fullName>
    </submittedName>
</protein>
<feature type="compositionally biased region" description="Gly residues" evidence="1">
    <location>
        <begin position="68"/>
        <end position="79"/>
    </location>
</feature>
<comment type="caution">
    <text evidence="2">The sequence shown here is derived from an EMBL/GenBank/DDBJ whole genome shotgun (WGS) entry which is preliminary data.</text>
</comment>
<feature type="region of interest" description="Disordered" evidence="1">
    <location>
        <begin position="1"/>
        <end position="27"/>
    </location>
</feature>
<organism evidence="2 3">
    <name type="scientific">Stylosanthes scabra</name>
    <dbReference type="NCBI Taxonomy" id="79078"/>
    <lineage>
        <taxon>Eukaryota</taxon>
        <taxon>Viridiplantae</taxon>
        <taxon>Streptophyta</taxon>
        <taxon>Embryophyta</taxon>
        <taxon>Tracheophyta</taxon>
        <taxon>Spermatophyta</taxon>
        <taxon>Magnoliopsida</taxon>
        <taxon>eudicotyledons</taxon>
        <taxon>Gunneridae</taxon>
        <taxon>Pentapetalae</taxon>
        <taxon>rosids</taxon>
        <taxon>fabids</taxon>
        <taxon>Fabales</taxon>
        <taxon>Fabaceae</taxon>
        <taxon>Papilionoideae</taxon>
        <taxon>50 kb inversion clade</taxon>
        <taxon>dalbergioids sensu lato</taxon>
        <taxon>Dalbergieae</taxon>
        <taxon>Pterocarpus clade</taxon>
        <taxon>Stylosanthes</taxon>
    </lineage>
</organism>
<dbReference type="Proteomes" id="UP001341840">
    <property type="component" value="Unassembled WGS sequence"/>
</dbReference>
<proteinExistence type="predicted"/>
<evidence type="ECO:0000313" key="2">
    <source>
        <dbReference type="EMBL" id="MED6184501.1"/>
    </source>
</evidence>
<accession>A0ABU6WF03</accession>